<evidence type="ECO:0000313" key="5">
    <source>
        <dbReference type="Proteomes" id="UP000282311"/>
    </source>
</evidence>
<evidence type="ECO:0000259" key="3">
    <source>
        <dbReference type="Pfam" id="PF11575"/>
    </source>
</evidence>
<reference evidence="4 5" key="1">
    <citation type="journal article" date="2007" name="Int. J. Syst. Evol. Microbiol.">
        <title>Paenibacillus ginsengarvi sp. nov., isolated from soil from ginseng cultivation.</title>
        <authorList>
            <person name="Yoon M.H."/>
            <person name="Ten L.N."/>
            <person name="Im W.T."/>
        </authorList>
    </citation>
    <scope>NUCLEOTIDE SEQUENCE [LARGE SCALE GENOMIC DNA]</scope>
    <source>
        <strain evidence="4 5">KCTC 13059</strain>
    </source>
</reference>
<sequence>MYNNDNRYHDERVNHTPIRRNRSMPSDQSAEQTLDFSLAETYFHISPRGSDNPLFETPAVSLLQPQTMDSLLSLGRDMLRGLDLTISGSFLGLAFFGLPAAVLSFMYQYDGVLDLSLDNLTAQVESHGDHPHLVLKINEVRLKQLPETGRNEAMARELAELFRHSVTPVIELACARIGCKPDLVWNQFGSRMISVNEFILQRAASEAMKDKYRQHYELLVSLAPEEFNHRKNPYVHKPRYIESAYDPQKQVLVRSSCCMWYRKENGVKCYTCPILKDTQREQMKLELREQRAKASS</sequence>
<organism evidence="4 5">
    <name type="scientific">Paenibacillus ginsengarvi</name>
    <dbReference type="NCBI Taxonomy" id="400777"/>
    <lineage>
        <taxon>Bacteria</taxon>
        <taxon>Bacillati</taxon>
        <taxon>Bacillota</taxon>
        <taxon>Bacilli</taxon>
        <taxon>Bacillales</taxon>
        <taxon>Paenibacillaceae</taxon>
        <taxon>Paenibacillus</taxon>
    </lineage>
</organism>
<evidence type="ECO:0000313" key="4">
    <source>
        <dbReference type="EMBL" id="RKN78989.1"/>
    </source>
</evidence>
<feature type="transmembrane region" description="Helical" evidence="2">
    <location>
        <begin position="84"/>
        <end position="107"/>
    </location>
</feature>
<accession>A0A3B0C3X9</accession>
<dbReference type="Pfam" id="PF11575">
    <property type="entry name" value="FhuF_C"/>
    <property type="match status" value="1"/>
</dbReference>
<name>A0A3B0C3X9_9BACL</name>
<dbReference type="AlphaFoldDB" id="A0A3B0C3X9"/>
<comment type="caution">
    <text evidence="4">The sequence shown here is derived from an EMBL/GenBank/DDBJ whole genome shotgun (WGS) entry which is preliminary data.</text>
</comment>
<dbReference type="EMBL" id="RBAH01000017">
    <property type="protein sequence ID" value="RKN78989.1"/>
    <property type="molecule type" value="Genomic_DNA"/>
</dbReference>
<keyword evidence="2" id="KW-0472">Membrane</keyword>
<protein>
    <recommendedName>
        <fullName evidence="3">Ferric siderophore reductase C-terminal domain-containing protein</fullName>
    </recommendedName>
</protein>
<keyword evidence="2" id="KW-1133">Transmembrane helix</keyword>
<keyword evidence="2" id="KW-0812">Transmembrane</keyword>
<evidence type="ECO:0000256" key="2">
    <source>
        <dbReference type="SAM" id="Phobius"/>
    </source>
</evidence>
<dbReference type="InterPro" id="IPR024726">
    <property type="entry name" value="FhuF_C"/>
</dbReference>
<keyword evidence="5" id="KW-1185">Reference proteome</keyword>
<gene>
    <name evidence="4" type="ORF">D7M11_21700</name>
</gene>
<feature type="domain" description="Ferric siderophore reductase C-terminal" evidence="3">
    <location>
        <begin position="254"/>
        <end position="273"/>
    </location>
</feature>
<evidence type="ECO:0000256" key="1">
    <source>
        <dbReference type="SAM" id="MobiDB-lite"/>
    </source>
</evidence>
<proteinExistence type="predicted"/>
<dbReference type="GO" id="GO:0051537">
    <property type="term" value="F:2 iron, 2 sulfur cluster binding"/>
    <property type="evidence" value="ECO:0007669"/>
    <property type="project" value="InterPro"/>
</dbReference>
<dbReference type="Proteomes" id="UP000282311">
    <property type="component" value="Unassembled WGS sequence"/>
</dbReference>
<feature type="region of interest" description="Disordered" evidence="1">
    <location>
        <begin position="1"/>
        <end position="30"/>
    </location>
</feature>
<feature type="compositionally biased region" description="Basic and acidic residues" evidence="1">
    <location>
        <begin position="1"/>
        <end position="14"/>
    </location>
</feature>